<reference evidence="2" key="1">
    <citation type="submission" date="2015-11" db="EMBL/GenBank/DDBJ databases">
        <title>De novo transcriptome assembly of four potential Pierce s Disease insect vectors from Arizona vineyards.</title>
        <authorList>
            <person name="Tassone E.E."/>
        </authorList>
    </citation>
    <scope>NUCLEOTIDE SEQUENCE</scope>
</reference>
<dbReference type="EMBL" id="GECZ01025436">
    <property type="protein sequence ID" value="JAS44333.1"/>
    <property type="molecule type" value="Transcribed_RNA"/>
</dbReference>
<protein>
    <submittedName>
        <fullName evidence="2">Uncharacterized protein</fullName>
    </submittedName>
</protein>
<keyword evidence="1" id="KW-0472">Membrane</keyword>
<evidence type="ECO:0000256" key="1">
    <source>
        <dbReference type="SAM" id="Phobius"/>
    </source>
</evidence>
<dbReference type="AlphaFoldDB" id="A0A1B6F379"/>
<keyword evidence="1" id="KW-1133">Transmembrane helix</keyword>
<proteinExistence type="predicted"/>
<accession>A0A1B6F379</accession>
<feature type="transmembrane region" description="Helical" evidence="1">
    <location>
        <begin position="20"/>
        <end position="42"/>
    </location>
</feature>
<feature type="non-terminal residue" evidence="2">
    <location>
        <position position="99"/>
    </location>
</feature>
<gene>
    <name evidence="2" type="ORF">g.40759</name>
</gene>
<evidence type="ECO:0000313" key="2">
    <source>
        <dbReference type="EMBL" id="JAS44333.1"/>
    </source>
</evidence>
<name>A0A1B6F379_9HEMI</name>
<sequence length="99" mass="10728">MPPIFKSTEDPMCYSLVGNFLLQLGFGNIVVVVEELAVGILVDQCRQPEGNMLLGCVGKDFVSGNVVSYSPEFVVHLGFVVDCDFAIVELAVDLVDFVV</sequence>
<keyword evidence="1" id="KW-0812">Transmembrane</keyword>
<organism evidence="2">
    <name type="scientific">Cuerna arida</name>
    <dbReference type="NCBI Taxonomy" id="1464854"/>
    <lineage>
        <taxon>Eukaryota</taxon>
        <taxon>Metazoa</taxon>
        <taxon>Ecdysozoa</taxon>
        <taxon>Arthropoda</taxon>
        <taxon>Hexapoda</taxon>
        <taxon>Insecta</taxon>
        <taxon>Pterygota</taxon>
        <taxon>Neoptera</taxon>
        <taxon>Paraneoptera</taxon>
        <taxon>Hemiptera</taxon>
        <taxon>Auchenorrhyncha</taxon>
        <taxon>Membracoidea</taxon>
        <taxon>Cicadellidae</taxon>
        <taxon>Cicadellinae</taxon>
        <taxon>Proconiini</taxon>
        <taxon>Cuerna</taxon>
    </lineage>
</organism>